<evidence type="ECO:0000256" key="1">
    <source>
        <dbReference type="SAM" id="Phobius"/>
    </source>
</evidence>
<feature type="transmembrane region" description="Helical" evidence="1">
    <location>
        <begin position="190"/>
        <end position="208"/>
    </location>
</feature>
<dbReference type="PANTHER" id="PTHR37314">
    <property type="entry name" value="SLR0142 PROTEIN"/>
    <property type="match status" value="1"/>
</dbReference>
<keyword evidence="1" id="KW-1133">Transmembrane helix</keyword>
<feature type="transmembrane region" description="Helical" evidence="1">
    <location>
        <begin position="151"/>
        <end position="169"/>
    </location>
</feature>
<comment type="caution">
    <text evidence="2">The sequence shown here is derived from an EMBL/GenBank/DDBJ whole genome shotgun (WGS) entry which is preliminary data.</text>
</comment>
<feature type="transmembrane region" description="Helical" evidence="1">
    <location>
        <begin position="81"/>
        <end position="105"/>
    </location>
</feature>
<proteinExistence type="predicted"/>
<evidence type="ECO:0000313" key="3">
    <source>
        <dbReference type="Proteomes" id="UP000697995"/>
    </source>
</evidence>
<reference evidence="2 3" key="1">
    <citation type="journal article" date="2020" name="Microorganisms">
        <title>Osmotic Adaptation and Compatible Solute Biosynthesis of Phototrophic Bacteria as Revealed from Genome Analyses.</title>
        <authorList>
            <person name="Imhoff J.F."/>
            <person name="Rahn T."/>
            <person name="Kunzel S."/>
            <person name="Keller A."/>
            <person name="Neulinger S.C."/>
        </authorList>
    </citation>
    <scope>NUCLEOTIDE SEQUENCE [LARGE SCALE GENOMIC DNA]</scope>
    <source>
        <strain evidence="2 3">DSM 15382</strain>
    </source>
</reference>
<evidence type="ECO:0000313" key="2">
    <source>
        <dbReference type="EMBL" id="MBK1658080.1"/>
    </source>
</evidence>
<organism evidence="2 3">
    <name type="scientific">Paracraurococcus ruber</name>
    <dbReference type="NCBI Taxonomy" id="77675"/>
    <lineage>
        <taxon>Bacteria</taxon>
        <taxon>Pseudomonadati</taxon>
        <taxon>Pseudomonadota</taxon>
        <taxon>Alphaproteobacteria</taxon>
        <taxon>Acetobacterales</taxon>
        <taxon>Roseomonadaceae</taxon>
        <taxon>Paracraurococcus</taxon>
    </lineage>
</organism>
<feature type="transmembrane region" description="Helical" evidence="1">
    <location>
        <begin position="214"/>
        <end position="234"/>
    </location>
</feature>
<feature type="transmembrane region" description="Helical" evidence="1">
    <location>
        <begin position="34"/>
        <end position="52"/>
    </location>
</feature>
<feature type="transmembrane region" description="Helical" evidence="1">
    <location>
        <begin position="57"/>
        <end position="75"/>
    </location>
</feature>
<protein>
    <recommendedName>
        <fullName evidence="4">DUF1275 domain-containing protein</fullName>
    </recommendedName>
</protein>
<gene>
    <name evidence="2" type="ORF">CKO45_07540</name>
</gene>
<dbReference type="Pfam" id="PF06912">
    <property type="entry name" value="DUF1275"/>
    <property type="match status" value="1"/>
</dbReference>
<keyword evidence="1" id="KW-0472">Membrane</keyword>
<dbReference type="EMBL" id="NRSG01000037">
    <property type="protein sequence ID" value="MBK1658080.1"/>
    <property type="molecule type" value="Genomic_DNA"/>
</dbReference>
<dbReference type="InterPro" id="IPR010699">
    <property type="entry name" value="DUF1275"/>
</dbReference>
<keyword evidence="3" id="KW-1185">Reference proteome</keyword>
<dbReference type="Proteomes" id="UP000697995">
    <property type="component" value="Unassembled WGS sequence"/>
</dbReference>
<feature type="transmembrane region" description="Helical" evidence="1">
    <location>
        <begin position="112"/>
        <end position="131"/>
    </location>
</feature>
<accession>A0ABS1CUB2</accession>
<name>A0ABS1CUB2_9PROT</name>
<evidence type="ECO:0008006" key="4">
    <source>
        <dbReference type="Google" id="ProtNLM"/>
    </source>
</evidence>
<sequence length="239" mass="23419">MHGVTPEKTGGLVRLPKAGKAAPPAGTPLPANPWAAVPLVALAGCVDAIGWLRFDQLFVSFISGTSTMLGVALAEGQGGRAAALALVVGLFAVGALAGALLGALAGAWRGPAVLGLVASLLGAALLLPATGTPDLPPAAFAMVPAMGMLNTALPGVGGITFVTGALSRAMEGLVLALRGRARHAAWLQQLACWAALAMGACLGARLQQGWGDPALAVPASAALLAALLAALPVAGRRGG</sequence>
<keyword evidence="1" id="KW-0812">Transmembrane</keyword>
<dbReference type="PANTHER" id="PTHR37314:SF4">
    <property type="entry name" value="UPF0700 TRANSMEMBRANE PROTEIN YOAK"/>
    <property type="match status" value="1"/>
</dbReference>